<feature type="region of interest" description="Disordered" evidence="6">
    <location>
        <begin position="854"/>
        <end position="904"/>
    </location>
</feature>
<accession>A0AA36J009</accession>
<dbReference type="PROSITE" id="PS00028">
    <property type="entry name" value="ZINC_FINGER_C2H2_1"/>
    <property type="match status" value="1"/>
</dbReference>
<feature type="domain" description="C2H2-type" evidence="7">
    <location>
        <begin position="1295"/>
        <end position="1324"/>
    </location>
</feature>
<feature type="domain" description="Helicase ATP-binding" evidence="8">
    <location>
        <begin position="137"/>
        <end position="297"/>
    </location>
</feature>
<dbReference type="Gene3D" id="3.40.50.300">
    <property type="entry name" value="P-loop containing nucleotide triphosphate hydrolases"/>
    <property type="match status" value="2"/>
</dbReference>
<evidence type="ECO:0000256" key="6">
    <source>
        <dbReference type="SAM" id="MobiDB-lite"/>
    </source>
</evidence>
<dbReference type="Pfam" id="PF00271">
    <property type="entry name" value="Helicase_C"/>
    <property type="match status" value="1"/>
</dbReference>
<dbReference type="InterPro" id="IPR001650">
    <property type="entry name" value="Helicase_C-like"/>
</dbReference>
<dbReference type="SMART" id="SM00490">
    <property type="entry name" value="HELICc"/>
    <property type="match status" value="1"/>
</dbReference>
<evidence type="ECO:0000313" key="10">
    <source>
        <dbReference type="EMBL" id="CAJ1395964.1"/>
    </source>
</evidence>
<proteinExistence type="predicted"/>
<organism evidence="10 11">
    <name type="scientific">Effrenium voratum</name>
    <dbReference type="NCBI Taxonomy" id="2562239"/>
    <lineage>
        <taxon>Eukaryota</taxon>
        <taxon>Sar</taxon>
        <taxon>Alveolata</taxon>
        <taxon>Dinophyceae</taxon>
        <taxon>Suessiales</taxon>
        <taxon>Symbiodiniaceae</taxon>
        <taxon>Effrenium</taxon>
    </lineage>
</organism>
<dbReference type="GO" id="GO:0008270">
    <property type="term" value="F:zinc ion binding"/>
    <property type="evidence" value="ECO:0007669"/>
    <property type="project" value="UniProtKB-KW"/>
</dbReference>
<keyword evidence="5" id="KW-0862">Zinc</keyword>
<dbReference type="PANTHER" id="PTHR18934">
    <property type="entry name" value="ATP-DEPENDENT RNA HELICASE"/>
    <property type="match status" value="1"/>
</dbReference>
<feature type="compositionally biased region" description="Polar residues" evidence="6">
    <location>
        <begin position="809"/>
        <end position="818"/>
    </location>
</feature>
<dbReference type="GO" id="GO:0004386">
    <property type="term" value="F:helicase activity"/>
    <property type="evidence" value="ECO:0007669"/>
    <property type="project" value="UniProtKB-KW"/>
</dbReference>
<dbReference type="Proteomes" id="UP001178507">
    <property type="component" value="Unassembled WGS sequence"/>
</dbReference>
<keyword evidence="5" id="KW-0479">Metal-binding</keyword>
<dbReference type="GO" id="GO:0016787">
    <property type="term" value="F:hydrolase activity"/>
    <property type="evidence" value="ECO:0007669"/>
    <property type="project" value="UniProtKB-KW"/>
</dbReference>
<dbReference type="InterPro" id="IPR014001">
    <property type="entry name" value="Helicase_ATP-bd"/>
</dbReference>
<feature type="domain" description="Helicase C-terminal" evidence="9">
    <location>
        <begin position="351"/>
        <end position="536"/>
    </location>
</feature>
<dbReference type="InterPro" id="IPR027417">
    <property type="entry name" value="P-loop_NTPase"/>
</dbReference>
<gene>
    <name evidence="10" type="ORF">EVOR1521_LOCUS20269</name>
</gene>
<evidence type="ECO:0000256" key="5">
    <source>
        <dbReference type="PROSITE-ProRule" id="PRU00042"/>
    </source>
</evidence>
<dbReference type="SMART" id="SM00847">
    <property type="entry name" value="HA2"/>
    <property type="match status" value="1"/>
</dbReference>
<protein>
    <recommendedName>
        <fullName evidence="12">RNA helicase</fullName>
    </recommendedName>
</protein>
<name>A0AA36J009_9DINO</name>
<comment type="caution">
    <text evidence="10">The sequence shown here is derived from an EMBL/GenBank/DDBJ whole genome shotgun (WGS) entry which is preliminary data.</text>
</comment>
<dbReference type="InterPro" id="IPR002464">
    <property type="entry name" value="DNA/RNA_helicase_DEAH_CS"/>
</dbReference>
<dbReference type="Gene3D" id="1.20.120.1080">
    <property type="match status" value="1"/>
</dbReference>
<dbReference type="SUPFAM" id="SSF52540">
    <property type="entry name" value="P-loop containing nucleoside triphosphate hydrolases"/>
    <property type="match status" value="1"/>
</dbReference>
<keyword evidence="2" id="KW-0378">Hydrolase</keyword>
<feature type="region of interest" description="Disordered" evidence="6">
    <location>
        <begin position="801"/>
        <end position="829"/>
    </location>
</feature>
<keyword evidence="4" id="KW-0067">ATP-binding</keyword>
<keyword evidence="5" id="KW-0863">Zinc-finger</keyword>
<dbReference type="InterPro" id="IPR007502">
    <property type="entry name" value="Helicase-assoc_dom"/>
</dbReference>
<dbReference type="PANTHER" id="PTHR18934:SF237">
    <property type="entry name" value="ATP-DEPENDENT DNA_RNA HELICASE DHX36"/>
    <property type="match status" value="1"/>
</dbReference>
<evidence type="ECO:0000256" key="1">
    <source>
        <dbReference type="ARBA" id="ARBA00022741"/>
    </source>
</evidence>
<evidence type="ECO:0000256" key="4">
    <source>
        <dbReference type="ARBA" id="ARBA00022840"/>
    </source>
</evidence>
<reference evidence="10" key="1">
    <citation type="submission" date="2023-08" db="EMBL/GenBank/DDBJ databases">
        <authorList>
            <person name="Chen Y."/>
            <person name="Shah S."/>
            <person name="Dougan E. K."/>
            <person name="Thang M."/>
            <person name="Chan C."/>
        </authorList>
    </citation>
    <scope>NUCLEOTIDE SEQUENCE</scope>
</reference>
<dbReference type="CDD" id="cd17917">
    <property type="entry name" value="DEXHc_RHA-like"/>
    <property type="match status" value="1"/>
</dbReference>
<evidence type="ECO:0000256" key="2">
    <source>
        <dbReference type="ARBA" id="ARBA00022801"/>
    </source>
</evidence>
<dbReference type="PROSITE" id="PS51192">
    <property type="entry name" value="HELICASE_ATP_BIND_1"/>
    <property type="match status" value="1"/>
</dbReference>
<dbReference type="PROSITE" id="PS00690">
    <property type="entry name" value="DEAH_ATP_HELICASE"/>
    <property type="match status" value="1"/>
</dbReference>
<feature type="region of interest" description="Disordered" evidence="6">
    <location>
        <begin position="1"/>
        <end position="34"/>
    </location>
</feature>
<dbReference type="GO" id="GO:0005524">
    <property type="term" value="F:ATP binding"/>
    <property type="evidence" value="ECO:0007669"/>
    <property type="project" value="UniProtKB-KW"/>
</dbReference>
<dbReference type="CDD" id="cd18791">
    <property type="entry name" value="SF2_C_RHA"/>
    <property type="match status" value="1"/>
</dbReference>
<evidence type="ECO:0000259" key="7">
    <source>
        <dbReference type="PROSITE" id="PS50157"/>
    </source>
</evidence>
<dbReference type="GO" id="GO:0005634">
    <property type="term" value="C:nucleus"/>
    <property type="evidence" value="ECO:0007669"/>
    <property type="project" value="TreeGrafter"/>
</dbReference>
<dbReference type="Pfam" id="PF00270">
    <property type="entry name" value="DEAD"/>
    <property type="match status" value="1"/>
</dbReference>
<keyword evidence="1" id="KW-0547">Nucleotide-binding</keyword>
<dbReference type="PROSITE" id="PS51194">
    <property type="entry name" value="HELICASE_CTER"/>
    <property type="match status" value="1"/>
</dbReference>
<sequence>MWFVPGQTETASPRAESKDFEGPQNEKNGEDWRNQAEGLWQMLQQDKEATWALADDRLWREAPEEAWRADAWARREALPKTRLEPRSLADLAELANETSESWEDLWDEDPDEALKAEAWAKAEAEELPIDALREEILQKVRRSRANVLVGATGCGKSTRLPQFILAEPKSRVLVTQPRRVAAVEIAKRVAKERGERLGKNVGYRISGESVGTGCKLQFATIGYVLTWFLGKPEQFASFSHIIIDEVHERGTDMELFLLLTKLLMYYFPGPKVILMSATLQPEEFSQYFSDFEVGETITVPGRTFPVQELFLDDLAENPTLPSSVLTLAQAAAELFDLKEGDLMTQPTVPPGLPELAVELVPHFAKKDSTLLVFLPGMMELNNLSELFSSSKALATSARPNRDSPISYKVFVLHSVVPRSQQDEVFHPPTGGRCHIVLASNIAESSLTLPKVTTVLDFGLHREPVYDAKQGLTYLSTTWCSHASARQRAGRAGRTQPGIAIRLLPRRFYEERMPEFDTPEVQRTSMARLFLRAKKLSQVLQRISSRYSGQCSVDVSCARTLIGSLPQPPSKMLLRAAVKELANTGALSAPDEAAEITSLGMFMDGLPLEASLSRLVWFGMLWGCTAEALIMAAGCSCADPFNSPSRSYAESDDAYLSSLRLSWMARRRFDGGHFSEPIMLLRLFAFWAETMQQFSEDPGRTAYQKALNFLEERADVHPGRFQRLLLTLADLADRAKLLVPPGDLRTAQRAREDLDSLLAFLHGDDVRATRFLRTNADTLRALLAAAFCDQLLVGRRFLDQMRGPSKSKRPTGSSVSYGKSESEEALSFDHPVDETKEVLLNIDAVDLRDELDALDEDHQQEEDDEESAEEGDEEGEDEEFEDDEDDKDDDEIVSGEEESTGKRLPWKKARDEMLCAVNSLPVKGRKVHQRVMVAKLPVAADTGGVSIERLPELVQKLSGKVPQHLTRKGKLSEYAAACFRPEVVHELAVSAGPSPLRPPVLAGATPSASICYAFSMGSWLIDFDGVQMARPSSPYQLTFFLPERNTSADEEKQQLVQGVLEVRNPVGFPCHVNHGDDFFCTASKMDLLGSRTAVRTGGVTIFRAVEILFALAALCPERSFLSLRLGSGPAGMGTDESDEHITAVKLLGWELSLLGDDRAEGAGLPFDRAMEAVLAVRASIKEAMKLREDEPVGDAKPRSLQTGRLEVTPRAVLENLVDVVREAHKRFSSSIQPTMRMGVARGKVRKKRAKEARWAELLLSGEDTGYVDFLRPWELSRDPAVAAARRARLNSKRPQFQCPVCQEVFVRAKACQKHLKKSGHLGCKEGQSWRSLIKERCLIEAAVPVAAT</sequence>
<evidence type="ECO:0000259" key="9">
    <source>
        <dbReference type="PROSITE" id="PS51194"/>
    </source>
</evidence>
<keyword evidence="3" id="KW-0347">Helicase</keyword>
<evidence type="ECO:0000313" key="11">
    <source>
        <dbReference type="Proteomes" id="UP001178507"/>
    </source>
</evidence>
<feature type="compositionally biased region" description="Acidic residues" evidence="6">
    <location>
        <begin position="854"/>
        <end position="897"/>
    </location>
</feature>
<dbReference type="SMART" id="SM00487">
    <property type="entry name" value="DEXDc"/>
    <property type="match status" value="1"/>
</dbReference>
<evidence type="ECO:0000256" key="3">
    <source>
        <dbReference type="ARBA" id="ARBA00022806"/>
    </source>
</evidence>
<keyword evidence="11" id="KW-1185">Reference proteome</keyword>
<dbReference type="EMBL" id="CAUJNA010003216">
    <property type="protein sequence ID" value="CAJ1395964.1"/>
    <property type="molecule type" value="Genomic_DNA"/>
</dbReference>
<evidence type="ECO:0008006" key="12">
    <source>
        <dbReference type="Google" id="ProtNLM"/>
    </source>
</evidence>
<dbReference type="PROSITE" id="PS50157">
    <property type="entry name" value="ZINC_FINGER_C2H2_2"/>
    <property type="match status" value="1"/>
</dbReference>
<dbReference type="InterPro" id="IPR011545">
    <property type="entry name" value="DEAD/DEAH_box_helicase_dom"/>
</dbReference>
<dbReference type="GO" id="GO:0003723">
    <property type="term" value="F:RNA binding"/>
    <property type="evidence" value="ECO:0007669"/>
    <property type="project" value="TreeGrafter"/>
</dbReference>
<dbReference type="InterPro" id="IPR013087">
    <property type="entry name" value="Znf_C2H2_type"/>
</dbReference>
<evidence type="ECO:0000259" key="8">
    <source>
        <dbReference type="PROSITE" id="PS51192"/>
    </source>
</evidence>